<dbReference type="InterPro" id="IPR023214">
    <property type="entry name" value="HAD_sf"/>
</dbReference>
<accession>A0ABU9APF1</accession>
<dbReference type="Pfam" id="PF08282">
    <property type="entry name" value="Hydrolase_3"/>
    <property type="match status" value="1"/>
</dbReference>
<name>A0ABU9APF1_9BACT</name>
<proteinExistence type="predicted"/>
<dbReference type="GO" id="GO:0016787">
    <property type="term" value="F:hydrolase activity"/>
    <property type="evidence" value="ECO:0007669"/>
    <property type="project" value="UniProtKB-KW"/>
</dbReference>
<gene>
    <name evidence="1" type="ORF">WKV53_03735</name>
</gene>
<organism evidence="1 2">
    <name type="scientific">Luteolibacter soli</name>
    <dbReference type="NCBI Taxonomy" id="3135280"/>
    <lineage>
        <taxon>Bacteria</taxon>
        <taxon>Pseudomonadati</taxon>
        <taxon>Verrucomicrobiota</taxon>
        <taxon>Verrucomicrobiia</taxon>
        <taxon>Verrucomicrobiales</taxon>
        <taxon>Verrucomicrobiaceae</taxon>
        <taxon>Luteolibacter</taxon>
    </lineage>
</organism>
<keyword evidence="2" id="KW-1185">Reference proteome</keyword>
<dbReference type="EMBL" id="JBBUKT010000001">
    <property type="protein sequence ID" value="MEK7949588.1"/>
    <property type="molecule type" value="Genomic_DNA"/>
</dbReference>
<keyword evidence="1" id="KW-0378">Hydrolase</keyword>
<protein>
    <submittedName>
        <fullName evidence="1">HAD hydrolase family protein</fullName>
    </submittedName>
</protein>
<evidence type="ECO:0000313" key="2">
    <source>
        <dbReference type="Proteomes" id="UP001371305"/>
    </source>
</evidence>
<dbReference type="InterPro" id="IPR036412">
    <property type="entry name" value="HAD-like_sf"/>
</dbReference>
<dbReference type="Proteomes" id="UP001371305">
    <property type="component" value="Unassembled WGS sequence"/>
</dbReference>
<dbReference type="Gene3D" id="3.40.50.1000">
    <property type="entry name" value="HAD superfamily/HAD-like"/>
    <property type="match status" value="1"/>
</dbReference>
<dbReference type="RefSeq" id="WP_341403007.1">
    <property type="nucleotide sequence ID" value="NZ_JBBUKT010000001.1"/>
</dbReference>
<reference evidence="1 2" key="1">
    <citation type="submission" date="2024-04" db="EMBL/GenBank/DDBJ databases">
        <title>Luteolibacter sp. isolated from soil.</title>
        <authorList>
            <person name="An J."/>
        </authorList>
    </citation>
    <scope>NUCLEOTIDE SEQUENCE [LARGE SCALE GENOMIC DNA]</scope>
    <source>
        <strain evidence="1 2">Y139</strain>
    </source>
</reference>
<evidence type="ECO:0000313" key="1">
    <source>
        <dbReference type="EMBL" id="MEK7949588.1"/>
    </source>
</evidence>
<sequence>MIEIDIPGFDRLTLEHLVMDYNGTLAMDGAIHLGVREDLRCLAKSFKLHVLTADTHGLAALQLEGLPVSLTIIPGEAQAETKLEYVRDLGADRVVAIGNGRNDRLMLEAAALGIAVIQKEGASGAAIRSADVFTTSVLDAIDLLKHPLRLIATLRS</sequence>
<comment type="caution">
    <text evidence="1">The sequence shown here is derived from an EMBL/GenBank/DDBJ whole genome shotgun (WGS) entry which is preliminary data.</text>
</comment>
<dbReference type="SUPFAM" id="SSF56784">
    <property type="entry name" value="HAD-like"/>
    <property type="match status" value="1"/>
</dbReference>